<dbReference type="RefSeq" id="WP_381347918.1">
    <property type="nucleotide sequence ID" value="NZ_JBHMCY010000039.1"/>
</dbReference>
<protein>
    <submittedName>
        <fullName evidence="2">Uncharacterized protein</fullName>
    </submittedName>
</protein>
<gene>
    <name evidence="2" type="ORF">ACFF45_20805</name>
</gene>
<keyword evidence="3" id="KW-1185">Reference proteome</keyword>
<feature type="region of interest" description="Disordered" evidence="1">
    <location>
        <begin position="113"/>
        <end position="148"/>
    </location>
</feature>
<dbReference type="EMBL" id="JBHMCY010000039">
    <property type="protein sequence ID" value="MFB9465087.1"/>
    <property type="molecule type" value="Genomic_DNA"/>
</dbReference>
<organism evidence="2 3">
    <name type="scientific">Streptomyces cinereospinus</name>
    <dbReference type="NCBI Taxonomy" id="285561"/>
    <lineage>
        <taxon>Bacteria</taxon>
        <taxon>Bacillati</taxon>
        <taxon>Actinomycetota</taxon>
        <taxon>Actinomycetes</taxon>
        <taxon>Kitasatosporales</taxon>
        <taxon>Streptomycetaceae</taxon>
        <taxon>Streptomyces</taxon>
    </lineage>
</organism>
<dbReference type="Proteomes" id="UP001589709">
    <property type="component" value="Unassembled WGS sequence"/>
</dbReference>
<sequence length="168" mass="17910">MADSWGERFGAVDVTCEQVGLRSLGSVIELVAPAPYTSAQALLRAFGRSGIAPYLPVLTGPWPGGRLLLGPLVERHPGGLLILDGVHRCLAALRQGLDTVWVSVLTAETHPPPAGPPVPLAEVAPSGSARTRTPLFRHTGNPDFRPSDVFLSRAQTSARREIERLRGP</sequence>
<reference evidence="2 3" key="1">
    <citation type="submission" date="2024-09" db="EMBL/GenBank/DDBJ databases">
        <authorList>
            <person name="Sun Q."/>
            <person name="Mori K."/>
        </authorList>
    </citation>
    <scope>NUCLEOTIDE SEQUENCE [LARGE SCALE GENOMIC DNA]</scope>
    <source>
        <strain evidence="2 3">JCM 6917</strain>
    </source>
</reference>
<comment type="caution">
    <text evidence="2">The sequence shown here is derived from an EMBL/GenBank/DDBJ whole genome shotgun (WGS) entry which is preliminary data.</text>
</comment>
<evidence type="ECO:0000256" key="1">
    <source>
        <dbReference type="SAM" id="MobiDB-lite"/>
    </source>
</evidence>
<proteinExistence type="predicted"/>
<evidence type="ECO:0000313" key="3">
    <source>
        <dbReference type="Proteomes" id="UP001589709"/>
    </source>
</evidence>
<evidence type="ECO:0000313" key="2">
    <source>
        <dbReference type="EMBL" id="MFB9465087.1"/>
    </source>
</evidence>
<name>A0ABV5N474_9ACTN</name>
<accession>A0ABV5N474</accession>